<protein>
    <recommendedName>
        <fullName evidence="14">ATP synthase subunit b</fullName>
    </recommendedName>
    <alternativeName>
        <fullName evidence="14">ATP synthase F(0) sector subunit b</fullName>
    </alternativeName>
    <alternativeName>
        <fullName evidence="14">ATPase subunit I</fullName>
    </alternativeName>
    <alternativeName>
        <fullName evidence="14">F-type ATPase subunit b</fullName>
        <shortName evidence="14">F-ATPase subunit b</shortName>
    </alternativeName>
</protein>
<comment type="function">
    <text evidence="14">Component of the F(0) channel, it forms part of the peripheral stalk, linking F(1) to F(0).</text>
</comment>
<evidence type="ECO:0000256" key="3">
    <source>
        <dbReference type="ARBA" id="ARBA00022448"/>
    </source>
</evidence>
<comment type="function">
    <text evidence="12 14">F(1)F(0) ATP synthase produces ATP from ADP in the presence of a proton or sodium gradient. F-type ATPases consist of two structural domains, F(1) containing the extramembraneous catalytic core and F(0) containing the membrane proton channel, linked together by a central stalk and a peripheral stalk. During catalysis, ATP synthesis in the catalytic domain of F(1) is coupled via a rotary mechanism of the central stalk subunits to proton translocation.</text>
</comment>
<accession>A0A8J7WM17</accession>
<evidence type="ECO:0000256" key="8">
    <source>
        <dbReference type="ARBA" id="ARBA00022989"/>
    </source>
</evidence>
<dbReference type="RefSeq" id="WP_211469247.1">
    <property type="nucleotide sequence ID" value="NZ_JAGSXH010000063.1"/>
</dbReference>
<evidence type="ECO:0000256" key="5">
    <source>
        <dbReference type="ARBA" id="ARBA00022547"/>
    </source>
</evidence>
<dbReference type="PANTHER" id="PTHR33445">
    <property type="entry name" value="ATP SYNTHASE SUBUNIT B', CHLOROPLASTIC"/>
    <property type="match status" value="1"/>
</dbReference>
<keyword evidence="10 14" id="KW-0472">Membrane</keyword>
<dbReference type="GO" id="GO:0045259">
    <property type="term" value="C:proton-transporting ATP synthase complex"/>
    <property type="evidence" value="ECO:0007669"/>
    <property type="project" value="UniProtKB-KW"/>
</dbReference>
<evidence type="ECO:0000256" key="9">
    <source>
        <dbReference type="ARBA" id="ARBA00023065"/>
    </source>
</evidence>
<evidence type="ECO:0000256" key="15">
    <source>
        <dbReference type="RuleBase" id="RU003848"/>
    </source>
</evidence>
<evidence type="ECO:0000313" key="16">
    <source>
        <dbReference type="EMBL" id="MBS2964886.1"/>
    </source>
</evidence>
<dbReference type="InterPro" id="IPR005864">
    <property type="entry name" value="ATP_synth_F0_bsu_bac"/>
</dbReference>
<evidence type="ECO:0000256" key="6">
    <source>
        <dbReference type="ARBA" id="ARBA00022692"/>
    </source>
</evidence>
<keyword evidence="5 14" id="KW-0138">CF(0)</keyword>
<dbReference type="HAMAP" id="MF_01398">
    <property type="entry name" value="ATP_synth_b_bprime"/>
    <property type="match status" value="1"/>
</dbReference>
<keyword evidence="6 14" id="KW-0812">Transmembrane</keyword>
<dbReference type="GO" id="GO:0046961">
    <property type="term" value="F:proton-transporting ATPase activity, rotational mechanism"/>
    <property type="evidence" value="ECO:0007669"/>
    <property type="project" value="TreeGrafter"/>
</dbReference>
<dbReference type="Proteomes" id="UP000677913">
    <property type="component" value="Unassembled WGS sequence"/>
</dbReference>
<dbReference type="SUPFAM" id="SSF81573">
    <property type="entry name" value="F1F0 ATP synthase subunit B, membrane domain"/>
    <property type="match status" value="1"/>
</dbReference>
<dbReference type="CDD" id="cd06503">
    <property type="entry name" value="ATP-synt_Fo_b"/>
    <property type="match status" value="1"/>
</dbReference>
<dbReference type="AlphaFoldDB" id="A0A8J7WM17"/>
<dbReference type="GO" id="GO:0005886">
    <property type="term" value="C:plasma membrane"/>
    <property type="evidence" value="ECO:0007669"/>
    <property type="project" value="UniProtKB-SubCell"/>
</dbReference>
<evidence type="ECO:0000256" key="12">
    <source>
        <dbReference type="ARBA" id="ARBA00025198"/>
    </source>
</evidence>
<keyword evidence="3 14" id="KW-0813">Transport</keyword>
<comment type="subunit">
    <text evidence="13 14">F-type ATPases have 2 components, F(1) - the catalytic core - and F(0) - the membrane proton channel. F(1) has five subunits: alpha(3), beta(3), gamma(1), delta(1), epsilon(1). F(0) has three main subunits: a(1), b(2) and c(10-14). The alpha and beta chains form an alternating ring which encloses part of the gamma chain. F(1) is attached to F(0) by a central stalk formed by the gamma and epsilon chains, while a peripheral stalk is formed by the delta and b chains.</text>
</comment>
<dbReference type="NCBIfam" id="TIGR01144">
    <property type="entry name" value="ATP_synt_b"/>
    <property type="match status" value="1"/>
</dbReference>
<dbReference type="NCBIfam" id="NF004412">
    <property type="entry name" value="PRK05759.1-3"/>
    <property type="match status" value="1"/>
</dbReference>
<comment type="caution">
    <text evidence="16">The sequence shown here is derived from an EMBL/GenBank/DDBJ whole genome shotgun (WGS) entry which is preliminary data.</text>
</comment>
<sequence>MGPQVTILAAPNPVIPDGPELILGILAFAIVFFFLYLKALPGIRKLLEERTEAIEGGLLKAEAAQAEAERIKADFTARLAESRHEAAEVRTKAQAEGAALVDKAREEANRQRESIVAAGHAQLAADRNSAVSVLKADLGKLAVELADKVVGERATDAALQERIIDRFLDELDARLGVQGAAAAEQVS</sequence>
<name>A0A8J7WM17_9ACTN</name>
<proteinExistence type="inferred from homology"/>
<dbReference type="InterPro" id="IPR002146">
    <property type="entry name" value="ATP_synth_b/b'su_bac/chlpt"/>
</dbReference>
<dbReference type="InterPro" id="IPR050059">
    <property type="entry name" value="ATP_synthase_B_chain"/>
</dbReference>
<dbReference type="PANTHER" id="PTHR33445:SF1">
    <property type="entry name" value="ATP SYNTHASE SUBUNIT B"/>
    <property type="match status" value="1"/>
</dbReference>
<evidence type="ECO:0000256" key="11">
    <source>
        <dbReference type="ARBA" id="ARBA00023310"/>
    </source>
</evidence>
<feature type="transmembrane region" description="Helical" evidence="14">
    <location>
        <begin position="21"/>
        <end position="40"/>
    </location>
</feature>
<dbReference type="EMBL" id="JAGSXH010000063">
    <property type="protein sequence ID" value="MBS2964886.1"/>
    <property type="molecule type" value="Genomic_DNA"/>
</dbReference>
<dbReference type="Gene3D" id="1.20.5.620">
    <property type="entry name" value="F1F0 ATP synthase subunit B, membrane domain"/>
    <property type="match status" value="1"/>
</dbReference>
<dbReference type="Pfam" id="PF00430">
    <property type="entry name" value="ATP-synt_B"/>
    <property type="match status" value="1"/>
</dbReference>
<evidence type="ECO:0000256" key="13">
    <source>
        <dbReference type="ARBA" id="ARBA00025830"/>
    </source>
</evidence>
<keyword evidence="8 14" id="KW-1133">Transmembrane helix</keyword>
<reference evidence="16" key="1">
    <citation type="submission" date="2021-04" db="EMBL/GenBank/DDBJ databases">
        <title>Genome based classification of Actinospica acidithermotolerans sp. nov., an actinobacterium isolated from an Indonesian hot spring.</title>
        <authorList>
            <person name="Kusuma A.B."/>
            <person name="Putra K.E."/>
            <person name="Nafisah S."/>
            <person name="Loh J."/>
            <person name="Nouioui I."/>
            <person name="Goodfellow M."/>
        </authorList>
    </citation>
    <scope>NUCLEOTIDE SEQUENCE</scope>
    <source>
        <strain evidence="16">DSM 45618</strain>
    </source>
</reference>
<keyword evidence="7 14" id="KW-0375">Hydrogen ion transport</keyword>
<keyword evidence="4 14" id="KW-1003">Cell membrane</keyword>
<evidence type="ECO:0000313" key="17">
    <source>
        <dbReference type="Proteomes" id="UP000677913"/>
    </source>
</evidence>
<evidence type="ECO:0000256" key="4">
    <source>
        <dbReference type="ARBA" id="ARBA00022475"/>
    </source>
</evidence>
<dbReference type="InterPro" id="IPR028987">
    <property type="entry name" value="ATP_synth_B-like_membr_sf"/>
</dbReference>
<dbReference type="GO" id="GO:0046933">
    <property type="term" value="F:proton-transporting ATP synthase activity, rotational mechanism"/>
    <property type="evidence" value="ECO:0007669"/>
    <property type="project" value="UniProtKB-UniRule"/>
</dbReference>
<evidence type="ECO:0000256" key="1">
    <source>
        <dbReference type="ARBA" id="ARBA00004162"/>
    </source>
</evidence>
<evidence type="ECO:0000256" key="14">
    <source>
        <dbReference type="HAMAP-Rule" id="MF_01398"/>
    </source>
</evidence>
<evidence type="ECO:0000256" key="10">
    <source>
        <dbReference type="ARBA" id="ARBA00023136"/>
    </source>
</evidence>
<comment type="similarity">
    <text evidence="2 14 15">Belongs to the ATPase B chain family.</text>
</comment>
<keyword evidence="17" id="KW-1185">Reference proteome</keyword>
<evidence type="ECO:0000256" key="7">
    <source>
        <dbReference type="ARBA" id="ARBA00022781"/>
    </source>
</evidence>
<keyword evidence="9 14" id="KW-0406">Ion transport</keyword>
<comment type="subcellular location">
    <subcellularLocation>
        <location evidence="1 14">Cell membrane</location>
        <topology evidence="1 14">Single-pass membrane protein</topology>
    </subcellularLocation>
</comment>
<evidence type="ECO:0000256" key="2">
    <source>
        <dbReference type="ARBA" id="ARBA00005513"/>
    </source>
</evidence>
<organism evidence="16 17">
    <name type="scientific">Actinocrinis puniceicyclus</name>
    <dbReference type="NCBI Taxonomy" id="977794"/>
    <lineage>
        <taxon>Bacteria</taxon>
        <taxon>Bacillati</taxon>
        <taxon>Actinomycetota</taxon>
        <taxon>Actinomycetes</taxon>
        <taxon>Catenulisporales</taxon>
        <taxon>Actinospicaceae</taxon>
        <taxon>Actinocrinis</taxon>
    </lineage>
</organism>
<keyword evidence="11 14" id="KW-0066">ATP synthesis</keyword>
<gene>
    <name evidence="14" type="primary">atpF</name>
    <name evidence="16" type="ORF">KGA66_17645</name>
</gene>